<reference evidence="3 5" key="2">
    <citation type="submission" date="2023-07" db="EMBL/GenBank/DDBJ databases">
        <title>Genomic Encyclopedia of Type Strains, Phase IV (KMG-IV): sequencing the most valuable type-strain genomes for metagenomic binning, comparative biology and taxonomic classification.</title>
        <authorList>
            <person name="Goeker M."/>
        </authorList>
    </citation>
    <scope>NUCLEOTIDE SEQUENCE [LARGE SCALE GENOMIC DNA]</scope>
    <source>
        <strain evidence="3 5">DSM 338</strain>
    </source>
</reference>
<proteinExistence type="predicted"/>
<dbReference type="AlphaFoldDB" id="A0A9W6CRV2"/>
<organism evidence="2 4">
    <name type="scientific">Xanthobacter flavus</name>
    <dbReference type="NCBI Taxonomy" id="281"/>
    <lineage>
        <taxon>Bacteria</taxon>
        <taxon>Pseudomonadati</taxon>
        <taxon>Pseudomonadota</taxon>
        <taxon>Alphaproteobacteria</taxon>
        <taxon>Hyphomicrobiales</taxon>
        <taxon>Xanthobacteraceae</taxon>
        <taxon>Xanthobacter</taxon>
    </lineage>
</organism>
<keyword evidence="5" id="KW-1185">Reference proteome</keyword>
<dbReference type="EMBL" id="JAVDPY010000007">
    <property type="protein sequence ID" value="MDR6335306.1"/>
    <property type="molecule type" value="Genomic_DNA"/>
</dbReference>
<dbReference type="Proteomes" id="UP001144397">
    <property type="component" value="Unassembled WGS sequence"/>
</dbReference>
<accession>A0A9W6CRV2</accession>
<sequence length="90" mass="9603">MGGTMADTGIPHFCNDLGVTVIEVGSKEFMCIGAKPPFDHPHIFIDLGDDDEHVCPYCSTLYRYNPALAAGEAKPEAAVWHGEPVAKSAA</sequence>
<protein>
    <submittedName>
        <fullName evidence="3">Zn-finger protein</fullName>
    </submittedName>
</protein>
<comment type="caution">
    <text evidence="2">The sequence shown here is derived from an EMBL/GenBank/DDBJ whole genome shotgun (WGS) entry which is preliminary data.</text>
</comment>
<dbReference type="InterPro" id="IPR019401">
    <property type="entry name" value="Znf_CHCC"/>
</dbReference>
<dbReference type="EMBL" id="BSDO01000006">
    <property type="protein sequence ID" value="GLI24142.1"/>
    <property type="molecule type" value="Genomic_DNA"/>
</dbReference>
<evidence type="ECO:0000313" key="5">
    <source>
        <dbReference type="Proteomes" id="UP001245370"/>
    </source>
</evidence>
<evidence type="ECO:0000313" key="3">
    <source>
        <dbReference type="EMBL" id="MDR6335306.1"/>
    </source>
</evidence>
<feature type="domain" description="Zinc finger CHCC-type" evidence="1">
    <location>
        <begin position="27"/>
        <end position="62"/>
    </location>
</feature>
<reference evidence="2" key="1">
    <citation type="submission" date="2022-12" db="EMBL/GenBank/DDBJ databases">
        <title>Reference genome sequencing for broad-spectrum identification of bacterial and archaeal isolates by mass spectrometry.</title>
        <authorList>
            <person name="Sekiguchi Y."/>
            <person name="Tourlousse D.M."/>
        </authorList>
    </citation>
    <scope>NUCLEOTIDE SEQUENCE</scope>
    <source>
        <strain evidence="2">301</strain>
    </source>
</reference>
<evidence type="ECO:0000259" key="1">
    <source>
        <dbReference type="Pfam" id="PF10276"/>
    </source>
</evidence>
<name>A0A9W6CRV2_XANFL</name>
<dbReference type="Gene3D" id="2.60.260.40">
    <property type="entry name" value="q5lls5 like domains"/>
    <property type="match status" value="1"/>
</dbReference>
<dbReference type="Proteomes" id="UP001245370">
    <property type="component" value="Unassembled WGS sequence"/>
</dbReference>
<evidence type="ECO:0000313" key="2">
    <source>
        <dbReference type="EMBL" id="GLI24142.1"/>
    </source>
</evidence>
<gene>
    <name evidence="3" type="ORF">GGQ86_003801</name>
    <name evidence="2" type="ORF">XFLAVUS301_38160</name>
</gene>
<evidence type="ECO:0000313" key="4">
    <source>
        <dbReference type="Proteomes" id="UP001144397"/>
    </source>
</evidence>
<dbReference type="Pfam" id="PF10276">
    <property type="entry name" value="zf-CHCC"/>
    <property type="match status" value="1"/>
</dbReference>